<protein>
    <submittedName>
        <fullName evidence="7">D-cysteine desulfhydrase family pyridoxal phosphate-dependent enzyme</fullName>
    </submittedName>
    <submittedName>
        <fullName evidence="8">Pyridoxal-phosphate dependent enzyme</fullName>
    </submittedName>
</protein>
<keyword evidence="3 5" id="KW-0663">Pyridoxal phosphate</keyword>
<dbReference type="EMBL" id="WTYB01000001">
    <property type="protein sequence ID" value="MXP37128.1"/>
    <property type="molecule type" value="Genomic_DNA"/>
</dbReference>
<organism evidence="8 9">
    <name type="scientific">Erythrobacter ramosus</name>
    <dbReference type="NCBI Taxonomy" id="35811"/>
    <lineage>
        <taxon>Bacteria</taxon>
        <taxon>Pseudomonadati</taxon>
        <taxon>Pseudomonadota</taxon>
        <taxon>Alphaproteobacteria</taxon>
        <taxon>Sphingomonadales</taxon>
        <taxon>Erythrobacteraceae</taxon>
        <taxon>Erythrobacter/Porphyrobacter group</taxon>
        <taxon>Erythrobacter</taxon>
    </lineage>
</organism>
<dbReference type="Gene3D" id="3.40.50.1100">
    <property type="match status" value="2"/>
</dbReference>
<dbReference type="EMBL" id="JACICE010000001">
    <property type="protein sequence ID" value="MBB3775248.1"/>
    <property type="molecule type" value="Genomic_DNA"/>
</dbReference>
<dbReference type="AlphaFoldDB" id="A0A6I4UFA9"/>
<evidence type="ECO:0000256" key="5">
    <source>
        <dbReference type="PIRSR" id="PIRSR006278-2"/>
    </source>
</evidence>
<name>A0A6I4UFA9_9SPHN</name>
<proteinExistence type="inferred from homology"/>
<dbReference type="SUPFAM" id="SSF53686">
    <property type="entry name" value="Tryptophan synthase beta subunit-like PLP-dependent enzymes"/>
    <property type="match status" value="1"/>
</dbReference>
<dbReference type="OrthoDB" id="9801249at2"/>
<reference evidence="8 9" key="1">
    <citation type="submission" date="2019-12" db="EMBL/GenBank/DDBJ databases">
        <title>Genomic-based taxomic classification of the family Erythrobacteraceae.</title>
        <authorList>
            <person name="Xu L."/>
        </authorList>
    </citation>
    <scope>NUCLEOTIDE SEQUENCE [LARGE SCALE GENOMIC DNA]</scope>
    <source>
        <strain evidence="8 9">JCM 10282</strain>
    </source>
</reference>
<comment type="similarity">
    <text evidence="2">Belongs to the ACC deaminase/D-cysteine desulfhydrase family.</text>
</comment>
<gene>
    <name evidence="7" type="ORF">FHS52_001191</name>
    <name evidence="8" type="ORF">GRI59_00695</name>
</gene>
<dbReference type="PANTHER" id="PTHR43780">
    <property type="entry name" value="1-AMINOCYCLOPROPANE-1-CARBOXYLATE DEAMINASE-RELATED"/>
    <property type="match status" value="1"/>
</dbReference>
<dbReference type="InterPro" id="IPR001926">
    <property type="entry name" value="TrpB-like_PALP"/>
</dbReference>
<evidence type="ECO:0000256" key="2">
    <source>
        <dbReference type="ARBA" id="ARBA00008639"/>
    </source>
</evidence>
<evidence type="ECO:0000313" key="10">
    <source>
        <dbReference type="Proteomes" id="UP000548685"/>
    </source>
</evidence>
<dbReference type="InterPro" id="IPR027278">
    <property type="entry name" value="ACCD_DCysDesulf"/>
</dbReference>
<comment type="cofactor">
    <cofactor evidence="1">
        <name>pyridoxal 5'-phosphate</name>
        <dbReference type="ChEBI" id="CHEBI:597326"/>
    </cofactor>
</comment>
<evidence type="ECO:0000313" key="9">
    <source>
        <dbReference type="Proteomes" id="UP000430021"/>
    </source>
</evidence>
<reference evidence="7 10" key="2">
    <citation type="submission" date="2020-08" db="EMBL/GenBank/DDBJ databases">
        <title>Genomic Encyclopedia of Type Strains, Phase IV (KMG-IV): sequencing the most valuable type-strain genomes for metagenomic binning, comparative biology and taxonomic classification.</title>
        <authorList>
            <person name="Goeker M."/>
        </authorList>
    </citation>
    <scope>NUCLEOTIDE SEQUENCE [LARGE SCALE GENOMIC DNA]</scope>
    <source>
        <strain evidence="7 10">DSM 8510</strain>
    </source>
</reference>
<feature type="domain" description="Tryptophan synthase beta chain-like PALP" evidence="6">
    <location>
        <begin position="2"/>
        <end position="282"/>
    </location>
</feature>
<evidence type="ECO:0000256" key="4">
    <source>
        <dbReference type="PIRSR" id="PIRSR006278-1"/>
    </source>
</evidence>
<accession>A0A6I4UFA9</accession>
<dbReference type="Pfam" id="PF00291">
    <property type="entry name" value="PALP"/>
    <property type="match status" value="1"/>
</dbReference>
<evidence type="ECO:0000313" key="7">
    <source>
        <dbReference type="EMBL" id="MBB3775248.1"/>
    </source>
</evidence>
<dbReference type="PANTHER" id="PTHR43780:SF2">
    <property type="entry name" value="1-AMINOCYCLOPROPANE-1-CARBOXYLATE DEAMINASE-RELATED"/>
    <property type="match status" value="1"/>
</dbReference>
<dbReference type="Proteomes" id="UP000430021">
    <property type="component" value="Unassembled WGS sequence"/>
</dbReference>
<keyword evidence="10" id="KW-1185">Reference proteome</keyword>
<dbReference type="GO" id="GO:0019148">
    <property type="term" value="F:D-cysteine desulfhydrase activity"/>
    <property type="evidence" value="ECO:0007669"/>
    <property type="project" value="TreeGrafter"/>
</dbReference>
<dbReference type="PIRSF" id="PIRSF006278">
    <property type="entry name" value="ACCD_DCysDesulf"/>
    <property type="match status" value="1"/>
</dbReference>
<sequence>MKRDDNTGFAMGGNKGRKLEYTIADALAKGATAVVTSGGIQSNHVRQTAAAAAKAGLACHAILTPALAQYPRAHLESGNALLDMIFGAQVHVAANEADAELLVLQVANDLRGAGGRPHVVPPGASDGVGSLGYVQCAWELRDQCQSLGIDPAAVFVSTGSGGTHGGLLAGARLDGWDVPIIGISVSEPAEIKRSRVRSAMTMIGERLGCHIPFNEADIIIDDTHTGAGYAHPTESANRWVKKLARSDGILLDPIYTGKGFSGMADIIGGGSIAGDVVFIHTGGTPALFADPQLLVTIATDAPCLKIL</sequence>
<evidence type="ECO:0000256" key="1">
    <source>
        <dbReference type="ARBA" id="ARBA00001933"/>
    </source>
</evidence>
<evidence type="ECO:0000313" key="8">
    <source>
        <dbReference type="EMBL" id="MXP37128.1"/>
    </source>
</evidence>
<evidence type="ECO:0000256" key="3">
    <source>
        <dbReference type="ARBA" id="ARBA00022898"/>
    </source>
</evidence>
<feature type="active site" description="Nucleophile" evidence="4">
    <location>
        <position position="42"/>
    </location>
</feature>
<dbReference type="Proteomes" id="UP000548685">
    <property type="component" value="Unassembled WGS sequence"/>
</dbReference>
<dbReference type="InterPro" id="IPR036052">
    <property type="entry name" value="TrpB-like_PALP_sf"/>
</dbReference>
<evidence type="ECO:0000259" key="6">
    <source>
        <dbReference type="Pfam" id="PF00291"/>
    </source>
</evidence>
<comment type="caution">
    <text evidence="8">The sequence shown here is derived from an EMBL/GenBank/DDBJ whole genome shotgun (WGS) entry which is preliminary data.</text>
</comment>
<feature type="modified residue" description="N6-(pyridoxal phosphate)lysine" evidence="5">
    <location>
        <position position="15"/>
    </location>
</feature>